<dbReference type="HOGENOM" id="CLU_1200222_0_0_1"/>
<keyword evidence="3" id="KW-1185">Reference proteome</keyword>
<gene>
    <name evidence="2" type="ORF">PHLGIDRAFT_123686</name>
</gene>
<accession>A0A0C3S109</accession>
<reference evidence="2 3" key="1">
    <citation type="journal article" date="2014" name="PLoS Genet.">
        <title>Analysis of the Phlebiopsis gigantea genome, transcriptome and secretome provides insight into its pioneer colonization strategies of wood.</title>
        <authorList>
            <person name="Hori C."/>
            <person name="Ishida T."/>
            <person name="Igarashi K."/>
            <person name="Samejima M."/>
            <person name="Suzuki H."/>
            <person name="Master E."/>
            <person name="Ferreira P."/>
            <person name="Ruiz-Duenas F.J."/>
            <person name="Held B."/>
            <person name="Canessa P."/>
            <person name="Larrondo L.F."/>
            <person name="Schmoll M."/>
            <person name="Druzhinina I.S."/>
            <person name="Kubicek C.P."/>
            <person name="Gaskell J.A."/>
            <person name="Kersten P."/>
            <person name="St John F."/>
            <person name="Glasner J."/>
            <person name="Sabat G."/>
            <person name="Splinter BonDurant S."/>
            <person name="Syed K."/>
            <person name="Yadav J."/>
            <person name="Mgbeahuruike A.C."/>
            <person name="Kovalchuk A."/>
            <person name="Asiegbu F.O."/>
            <person name="Lackner G."/>
            <person name="Hoffmeister D."/>
            <person name="Rencoret J."/>
            <person name="Gutierrez A."/>
            <person name="Sun H."/>
            <person name="Lindquist E."/>
            <person name="Barry K."/>
            <person name="Riley R."/>
            <person name="Grigoriev I.V."/>
            <person name="Henrissat B."/>
            <person name="Kues U."/>
            <person name="Berka R.M."/>
            <person name="Martinez A.T."/>
            <person name="Covert S.F."/>
            <person name="Blanchette R.A."/>
            <person name="Cullen D."/>
        </authorList>
    </citation>
    <scope>NUCLEOTIDE SEQUENCE [LARGE SCALE GENOMIC DNA]</scope>
    <source>
        <strain evidence="2 3">11061_1 CR5-6</strain>
    </source>
</reference>
<organism evidence="2 3">
    <name type="scientific">Phlebiopsis gigantea (strain 11061_1 CR5-6)</name>
    <name type="common">White-rot fungus</name>
    <name type="synonym">Peniophora gigantea</name>
    <dbReference type="NCBI Taxonomy" id="745531"/>
    <lineage>
        <taxon>Eukaryota</taxon>
        <taxon>Fungi</taxon>
        <taxon>Dikarya</taxon>
        <taxon>Basidiomycota</taxon>
        <taxon>Agaricomycotina</taxon>
        <taxon>Agaricomycetes</taxon>
        <taxon>Polyporales</taxon>
        <taxon>Phanerochaetaceae</taxon>
        <taxon>Phlebiopsis</taxon>
    </lineage>
</organism>
<dbReference type="AlphaFoldDB" id="A0A0C3S109"/>
<dbReference type="Proteomes" id="UP000053257">
    <property type="component" value="Unassembled WGS sequence"/>
</dbReference>
<feature type="compositionally biased region" description="Basic and acidic residues" evidence="1">
    <location>
        <begin position="7"/>
        <end position="17"/>
    </location>
</feature>
<sequence>MDYAWSIDERMDSDSSVERLSPTNDEEPINELHAANYEPNAEAPLDSAYESSEADEPEATNEPAEAQQAELDDELPAQQQLQVVDATLLNMHISDDIDWANTGSISSDYFESLGITATTTENRMRKHQGQQHGKTPLSSRHYSTGPVQQFNNQKESTWFRVHIPHVPNTHEDAAEDPFAIAAHNLLRHPPLIVAPADPTRNVSSWLRICKWHEYTATEDPVQISILLNNSC</sequence>
<evidence type="ECO:0000313" key="2">
    <source>
        <dbReference type="EMBL" id="KIP01085.1"/>
    </source>
</evidence>
<evidence type="ECO:0000313" key="3">
    <source>
        <dbReference type="Proteomes" id="UP000053257"/>
    </source>
</evidence>
<name>A0A0C3S109_PHLG1</name>
<evidence type="ECO:0000256" key="1">
    <source>
        <dbReference type="SAM" id="MobiDB-lite"/>
    </source>
</evidence>
<feature type="region of interest" description="Disordered" evidence="1">
    <location>
        <begin position="1"/>
        <end position="72"/>
    </location>
</feature>
<protein>
    <submittedName>
        <fullName evidence="2">Uncharacterized protein</fullName>
    </submittedName>
</protein>
<proteinExistence type="predicted"/>
<dbReference type="EMBL" id="KN840954">
    <property type="protein sequence ID" value="KIP01085.1"/>
    <property type="molecule type" value="Genomic_DNA"/>
</dbReference>